<organism evidence="1 2">
    <name type="scientific">Olea europaea subsp. europaea</name>
    <dbReference type="NCBI Taxonomy" id="158383"/>
    <lineage>
        <taxon>Eukaryota</taxon>
        <taxon>Viridiplantae</taxon>
        <taxon>Streptophyta</taxon>
        <taxon>Embryophyta</taxon>
        <taxon>Tracheophyta</taxon>
        <taxon>Spermatophyta</taxon>
        <taxon>Magnoliopsida</taxon>
        <taxon>eudicotyledons</taxon>
        <taxon>Gunneridae</taxon>
        <taxon>Pentapetalae</taxon>
        <taxon>asterids</taxon>
        <taxon>lamiids</taxon>
        <taxon>Lamiales</taxon>
        <taxon>Oleaceae</taxon>
        <taxon>Oleeae</taxon>
        <taxon>Olea</taxon>
    </lineage>
</organism>
<accession>A0A8S0TKS1</accession>
<dbReference type="EMBL" id="CACTIH010007260">
    <property type="protein sequence ID" value="CAA3006405.1"/>
    <property type="molecule type" value="Genomic_DNA"/>
</dbReference>
<dbReference type="Proteomes" id="UP000594638">
    <property type="component" value="Unassembled WGS sequence"/>
</dbReference>
<evidence type="ECO:0000313" key="1">
    <source>
        <dbReference type="EMBL" id="CAA3006405.1"/>
    </source>
</evidence>
<dbReference type="Gramene" id="OE9A003893T1">
    <property type="protein sequence ID" value="OE9A003893C1"/>
    <property type="gene ID" value="OE9A003893"/>
</dbReference>
<evidence type="ECO:0000313" key="2">
    <source>
        <dbReference type="Proteomes" id="UP000594638"/>
    </source>
</evidence>
<dbReference type="AlphaFoldDB" id="A0A8S0TKS1"/>
<name>A0A8S0TKS1_OLEEU</name>
<proteinExistence type="predicted"/>
<protein>
    <submittedName>
        <fullName evidence="1">Uncharacterized protein</fullName>
    </submittedName>
</protein>
<gene>
    <name evidence="1" type="ORF">OLEA9_A003893</name>
</gene>
<comment type="caution">
    <text evidence="1">The sequence shown here is derived from an EMBL/GenBank/DDBJ whole genome shotgun (WGS) entry which is preliminary data.</text>
</comment>
<keyword evidence="2" id="KW-1185">Reference proteome</keyword>
<sequence>MVARHTILSGWSRPIRCAGKAAACCDLPCTTGRKALVGFRQTRLNLSPVQYCWSTANPSYPQSRACASHTELAHGATRIVRRSGHCAFGGVQVACKGPAKPEQQNALDGLTL</sequence>
<reference evidence="1 2" key="1">
    <citation type="submission" date="2019-12" db="EMBL/GenBank/DDBJ databases">
        <authorList>
            <person name="Alioto T."/>
            <person name="Alioto T."/>
            <person name="Gomez Garrido J."/>
        </authorList>
    </citation>
    <scope>NUCLEOTIDE SEQUENCE [LARGE SCALE GENOMIC DNA]</scope>
</reference>